<evidence type="ECO:0000313" key="9">
    <source>
        <dbReference type="Proteomes" id="UP001367676"/>
    </source>
</evidence>
<dbReference type="GO" id="GO:0005524">
    <property type="term" value="F:ATP binding"/>
    <property type="evidence" value="ECO:0007669"/>
    <property type="project" value="UniProtKB-UniRule"/>
</dbReference>
<evidence type="ECO:0000256" key="2">
    <source>
        <dbReference type="ARBA" id="ARBA00022801"/>
    </source>
</evidence>
<comment type="caution">
    <text evidence="8">The sequence shown here is derived from an EMBL/GenBank/DDBJ whole genome shotgun (WGS) entry which is preliminary data.</text>
</comment>
<keyword evidence="5" id="KW-0347">Helicase</keyword>
<dbReference type="Proteomes" id="UP001367676">
    <property type="component" value="Unassembled WGS sequence"/>
</dbReference>
<evidence type="ECO:0000256" key="3">
    <source>
        <dbReference type="ARBA" id="ARBA00022840"/>
    </source>
</evidence>
<dbReference type="EMBL" id="JBBCAQ010000034">
    <property type="protein sequence ID" value="KAK7579638.1"/>
    <property type="molecule type" value="Genomic_DNA"/>
</dbReference>
<dbReference type="GO" id="GO:0003723">
    <property type="term" value="F:RNA binding"/>
    <property type="evidence" value="ECO:0007669"/>
    <property type="project" value="UniProtKB-UniRule"/>
</dbReference>
<evidence type="ECO:0000259" key="6">
    <source>
        <dbReference type="PROSITE" id="PS51192"/>
    </source>
</evidence>
<organism evidence="8 9">
    <name type="scientific">Parthenolecanium corni</name>
    <dbReference type="NCBI Taxonomy" id="536013"/>
    <lineage>
        <taxon>Eukaryota</taxon>
        <taxon>Metazoa</taxon>
        <taxon>Ecdysozoa</taxon>
        <taxon>Arthropoda</taxon>
        <taxon>Hexapoda</taxon>
        <taxon>Insecta</taxon>
        <taxon>Pterygota</taxon>
        <taxon>Neoptera</taxon>
        <taxon>Paraneoptera</taxon>
        <taxon>Hemiptera</taxon>
        <taxon>Sternorrhyncha</taxon>
        <taxon>Coccoidea</taxon>
        <taxon>Coccidae</taxon>
        <taxon>Parthenolecanium</taxon>
    </lineage>
</organism>
<dbReference type="PANTHER" id="PTHR24031">
    <property type="entry name" value="RNA HELICASE"/>
    <property type="match status" value="1"/>
</dbReference>
<sequence length="461" mass="52158">MGNKSEFDGCVNKDDLFQSNCHEIVEAFELMGLDNDLLASIVYDFKNPTLVQQRAIKPCIDNNEHDVIIEAPSGSGKTTAVAISLLQLIDLETDECQALILVPDFKNALQVQEVISVLSDFAPSFKSHVCDSERRLIEERRCYDIGVHVLVGTPASVLRLFAHDAREQKTKIRYAVLDGVNELLLGSCKSQVYEIFGSHLVSCSRIIVLSTTLPKELTEFKDDFMNETVQIIVKKDDLFSFHGVKQFHLTFDDEKKKLNLLNSLCNTFNSVRVIIYCSNRRNVDELALQLERLGHSVLSMHVESVAVREQVSKYFSAGCCNMLITCNYLGYEFELPKSVVINYDLPQNPANYKSRLGHNFGCARKFLVVNFVSDSTRRYLTNVEKFYKINIVEMPSDCSIFLKDLHVVKLLPFLKSDFLSYSRSQSSTEISAEYNMNGAEEGGNFLSKKRRKISDNQAAVN</sequence>
<evidence type="ECO:0000259" key="7">
    <source>
        <dbReference type="PROSITE" id="PS51194"/>
    </source>
</evidence>
<name>A0AAN9T910_9HEMI</name>
<protein>
    <recommendedName>
        <fullName evidence="5">ATP-dependent RNA helicase</fullName>
        <ecNumber evidence="5">3.6.4.13</ecNumber>
    </recommendedName>
</protein>
<dbReference type="PROSITE" id="PS51194">
    <property type="entry name" value="HELICASE_CTER"/>
    <property type="match status" value="1"/>
</dbReference>
<dbReference type="Pfam" id="PF00270">
    <property type="entry name" value="DEAD"/>
    <property type="match status" value="1"/>
</dbReference>
<reference evidence="8 9" key="1">
    <citation type="submission" date="2024-03" db="EMBL/GenBank/DDBJ databases">
        <title>Adaptation during the transition from Ophiocordyceps entomopathogen to insect associate is accompanied by gene loss and intensified selection.</title>
        <authorList>
            <person name="Ward C.M."/>
            <person name="Onetto C.A."/>
            <person name="Borneman A.R."/>
        </authorList>
    </citation>
    <scope>NUCLEOTIDE SEQUENCE [LARGE SCALE GENOMIC DNA]</scope>
    <source>
        <strain evidence="8">AWRI1</strain>
        <tissue evidence="8">Single Adult Female</tissue>
    </source>
</reference>
<dbReference type="Pfam" id="PF00271">
    <property type="entry name" value="Helicase_C"/>
    <property type="match status" value="1"/>
</dbReference>
<keyword evidence="1 5" id="KW-0547">Nucleotide-binding</keyword>
<feature type="domain" description="Helicase C-terminal" evidence="7">
    <location>
        <begin position="263"/>
        <end position="406"/>
    </location>
</feature>
<comment type="domain">
    <text evidence="5">The Q motif is unique to and characteristic of the DEAD box family of RNA helicases and controls ATP binding and hydrolysis.</text>
</comment>
<dbReference type="GO" id="GO:0003724">
    <property type="term" value="F:RNA helicase activity"/>
    <property type="evidence" value="ECO:0007669"/>
    <property type="project" value="UniProtKB-EC"/>
</dbReference>
<comment type="catalytic activity">
    <reaction evidence="5">
        <text>ATP + H2O = ADP + phosphate + H(+)</text>
        <dbReference type="Rhea" id="RHEA:13065"/>
        <dbReference type="ChEBI" id="CHEBI:15377"/>
        <dbReference type="ChEBI" id="CHEBI:15378"/>
        <dbReference type="ChEBI" id="CHEBI:30616"/>
        <dbReference type="ChEBI" id="CHEBI:43474"/>
        <dbReference type="ChEBI" id="CHEBI:456216"/>
        <dbReference type="EC" id="3.6.4.13"/>
    </reaction>
</comment>
<gene>
    <name evidence="8" type="ORF">V9T40_000267</name>
</gene>
<proteinExistence type="inferred from homology"/>
<keyword evidence="2 5" id="KW-0378">Hydrolase</keyword>
<keyword evidence="4 5" id="KW-0694">RNA-binding</keyword>
<dbReference type="Gene3D" id="3.40.50.300">
    <property type="entry name" value="P-loop containing nucleotide triphosphate hydrolases"/>
    <property type="match status" value="2"/>
</dbReference>
<dbReference type="EC" id="3.6.4.13" evidence="5"/>
<accession>A0AAN9T910</accession>
<dbReference type="GO" id="GO:0016787">
    <property type="term" value="F:hydrolase activity"/>
    <property type="evidence" value="ECO:0007669"/>
    <property type="project" value="UniProtKB-KW"/>
</dbReference>
<evidence type="ECO:0000256" key="5">
    <source>
        <dbReference type="RuleBase" id="RU365068"/>
    </source>
</evidence>
<evidence type="ECO:0000256" key="1">
    <source>
        <dbReference type="ARBA" id="ARBA00022741"/>
    </source>
</evidence>
<dbReference type="AlphaFoldDB" id="A0AAN9T910"/>
<comment type="similarity">
    <text evidence="5">Belongs to the DEAD box helicase family.</text>
</comment>
<keyword evidence="9" id="KW-1185">Reference proteome</keyword>
<comment type="function">
    <text evidence="5">RNA helicase.</text>
</comment>
<dbReference type="PROSITE" id="PS51192">
    <property type="entry name" value="HELICASE_ATP_BIND_1"/>
    <property type="match status" value="1"/>
</dbReference>
<dbReference type="InterPro" id="IPR011545">
    <property type="entry name" value="DEAD/DEAH_box_helicase_dom"/>
</dbReference>
<evidence type="ECO:0000313" key="8">
    <source>
        <dbReference type="EMBL" id="KAK7579638.1"/>
    </source>
</evidence>
<dbReference type="InterPro" id="IPR014001">
    <property type="entry name" value="Helicase_ATP-bd"/>
</dbReference>
<evidence type="ECO:0000256" key="4">
    <source>
        <dbReference type="ARBA" id="ARBA00022884"/>
    </source>
</evidence>
<dbReference type="InterPro" id="IPR001650">
    <property type="entry name" value="Helicase_C-like"/>
</dbReference>
<feature type="domain" description="Helicase ATP-binding" evidence="6">
    <location>
        <begin position="58"/>
        <end position="231"/>
    </location>
</feature>
<dbReference type="SUPFAM" id="SSF52540">
    <property type="entry name" value="P-loop containing nucleoside triphosphate hydrolases"/>
    <property type="match status" value="2"/>
</dbReference>
<dbReference type="SMART" id="SM00487">
    <property type="entry name" value="DEXDc"/>
    <property type="match status" value="1"/>
</dbReference>
<dbReference type="InterPro" id="IPR027417">
    <property type="entry name" value="P-loop_NTPase"/>
</dbReference>
<keyword evidence="3 5" id="KW-0067">ATP-binding</keyword>